<evidence type="ECO:0000313" key="2">
    <source>
        <dbReference type="Proteomes" id="UP001237152"/>
    </source>
</evidence>
<sequence length="279" mass="29571">MADGSTDGGGGGRHLVGWIVELTELCARVAGGTGTSDDIRTFTRLLDGASFGALLGEGTVAGNGTGLVTRYRRFWAALDHDPDALAAVAREARGWPPSIVDAAMAYVYISEWKAMAMMRALAEDEAHGTQRLSDATVPERLVTLLGNAVRHTTDRAHLSGWNTTPTGCGFCAGDRAPMGGHGHLGALATYSAGAAIRRSVPPSPAIDPYSYVGVLPQSPAAYDAYERADDGVVVAYRDRRHDHRGRHDDQAGGRGSPDCNQEGAWWARICHIPGEDPHA</sequence>
<organism evidence="1 2">
    <name type="scientific">Pandoravirus celtis</name>
    <dbReference type="NCBI Taxonomy" id="2568002"/>
    <lineage>
        <taxon>Viruses</taxon>
        <taxon>Pandoravirus</taxon>
    </lineage>
</organism>
<protein>
    <submittedName>
        <fullName evidence="1">Uncharacterized protein</fullName>
    </submittedName>
</protein>
<gene>
    <name evidence="1" type="ORF">pclt_cds_900</name>
</gene>
<dbReference type="Proteomes" id="UP001237152">
    <property type="component" value="Segment"/>
</dbReference>
<evidence type="ECO:0000313" key="1">
    <source>
        <dbReference type="EMBL" id="QBZ81486.1"/>
    </source>
</evidence>
<reference evidence="1" key="1">
    <citation type="journal article" date="2019" name="Front. Microbiol.">
        <title>Pandoravirus Celtis Illustrates the Microevolution Processes at Work in the Giant Pandoraviridae Genomes.</title>
        <authorList>
            <person name="Legendre M."/>
            <person name="Alempic J.M."/>
            <person name="Philippe N."/>
            <person name="Lartigue A."/>
            <person name="Jeudy S."/>
            <person name="Poirot O."/>
            <person name="Ta N.T."/>
            <person name="Nin S."/>
            <person name="Coute Y."/>
            <person name="Abergel C."/>
            <person name="Claverie J.M."/>
        </authorList>
    </citation>
    <scope>NUCLEOTIDE SEQUENCE</scope>
</reference>
<dbReference type="EMBL" id="MK174290">
    <property type="protein sequence ID" value="QBZ81486.1"/>
    <property type="molecule type" value="Genomic_DNA"/>
</dbReference>
<proteinExistence type="predicted"/>
<accession>A0A4D6EI33</accession>
<name>A0A4D6EI33_9VIRU</name>